<gene>
    <name evidence="2" type="ORF">M409DRAFT_22151</name>
</gene>
<dbReference type="AlphaFoldDB" id="A0A6A6CN50"/>
<proteinExistence type="predicted"/>
<accession>A0A6A6CN50</accession>
<name>A0A6A6CN50_ZASCE</name>
<dbReference type="EMBL" id="ML993593">
    <property type="protein sequence ID" value="KAF2167342.1"/>
    <property type="molecule type" value="Genomic_DNA"/>
</dbReference>
<dbReference type="RefSeq" id="XP_033668231.1">
    <property type="nucleotide sequence ID" value="XM_033806206.1"/>
</dbReference>
<sequence>MMLTSDPVFAKDDIAREVLHSKNNTTYETKNNGKMFVANNHQQNQEQGNGKMETTDMRESNNENHQPEAERSVNENKEARGRNERLGGGMRMGRREMVD</sequence>
<evidence type="ECO:0000313" key="3">
    <source>
        <dbReference type="Proteomes" id="UP000799537"/>
    </source>
</evidence>
<keyword evidence="3" id="KW-1185">Reference proteome</keyword>
<organism evidence="2 3">
    <name type="scientific">Zasmidium cellare ATCC 36951</name>
    <dbReference type="NCBI Taxonomy" id="1080233"/>
    <lineage>
        <taxon>Eukaryota</taxon>
        <taxon>Fungi</taxon>
        <taxon>Dikarya</taxon>
        <taxon>Ascomycota</taxon>
        <taxon>Pezizomycotina</taxon>
        <taxon>Dothideomycetes</taxon>
        <taxon>Dothideomycetidae</taxon>
        <taxon>Mycosphaerellales</taxon>
        <taxon>Mycosphaerellaceae</taxon>
        <taxon>Zasmidium</taxon>
    </lineage>
</organism>
<evidence type="ECO:0000256" key="1">
    <source>
        <dbReference type="SAM" id="MobiDB-lite"/>
    </source>
</evidence>
<evidence type="ECO:0000313" key="2">
    <source>
        <dbReference type="EMBL" id="KAF2167342.1"/>
    </source>
</evidence>
<dbReference type="GeneID" id="54559478"/>
<feature type="compositionally biased region" description="Basic and acidic residues" evidence="1">
    <location>
        <begin position="53"/>
        <end position="85"/>
    </location>
</feature>
<dbReference type="Proteomes" id="UP000799537">
    <property type="component" value="Unassembled WGS sequence"/>
</dbReference>
<reference evidence="2" key="1">
    <citation type="journal article" date="2020" name="Stud. Mycol.">
        <title>101 Dothideomycetes genomes: a test case for predicting lifestyles and emergence of pathogens.</title>
        <authorList>
            <person name="Haridas S."/>
            <person name="Albert R."/>
            <person name="Binder M."/>
            <person name="Bloem J."/>
            <person name="Labutti K."/>
            <person name="Salamov A."/>
            <person name="Andreopoulos B."/>
            <person name="Baker S."/>
            <person name="Barry K."/>
            <person name="Bills G."/>
            <person name="Bluhm B."/>
            <person name="Cannon C."/>
            <person name="Castanera R."/>
            <person name="Culley D."/>
            <person name="Daum C."/>
            <person name="Ezra D."/>
            <person name="Gonzalez J."/>
            <person name="Henrissat B."/>
            <person name="Kuo A."/>
            <person name="Liang C."/>
            <person name="Lipzen A."/>
            <person name="Lutzoni F."/>
            <person name="Magnuson J."/>
            <person name="Mondo S."/>
            <person name="Nolan M."/>
            <person name="Ohm R."/>
            <person name="Pangilinan J."/>
            <person name="Park H.-J."/>
            <person name="Ramirez L."/>
            <person name="Alfaro M."/>
            <person name="Sun H."/>
            <person name="Tritt A."/>
            <person name="Yoshinaga Y."/>
            <person name="Zwiers L.-H."/>
            <person name="Turgeon B."/>
            <person name="Goodwin S."/>
            <person name="Spatafora J."/>
            <person name="Crous P."/>
            <person name="Grigoriev I."/>
        </authorList>
    </citation>
    <scope>NUCLEOTIDE SEQUENCE</scope>
    <source>
        <strain evidence="2">ATCC 36951</strain>
    </source>
</reference>
<protein>
    <submittedName>
        <fullName evidence="2">Uncharacterized protein</fullName>
    </submittedName>
</protein>
<feature type="region of interest" description="Disordered" evidence="1">
    <location>
        <begin position="42"/>
        <end position="99"/>
    </location>
</feature>